<protein>
    <recommendedName>
        <fullName evidence="6">SP-RING-type domain-containing protein</fullName>
    </recommendedName>
</protein>
<dbReference type="STRING" id="101127.A0A1X2G2T9"/>
<dbReference type="PANTHER" id="PTHR10782">
    <property type="entry name" value="ZINC FINGER MIZ DOMAIN-CONTAINING PROTEIN"/>
    <property type="match status" value="1"/>
</dbReference>
<dbReference type="Pfam" id="PF02891">
    <property type="entry name" value="zf-MIZ"/>
    <property type="match status" value="1"/>
</dbReference>
<sequence>MARTKYAAMPMPRKRAHGKQPSHILTLRQIKEIGQAIKLPNLANAMETLMQPANLFLMSRQKLMAIHDYLLDRRLTSIQQPSSKLKLPDHARLLISLIYPGYPLSKAQDLACRKGRESRTAARKNAEAFAYDQLPCTEFLDRGDEFMRIKLQPSLSSCASHYSCSIGGKALSRAISPTDSFKSLSRRMLLYLWLSPRLCLTPHCTSLLINGIETWDKDDQMTVNQGYKHIDITEKFDWNKLTSSKESATIDFYLDDADADADLQYATIIFGWKKSSLDMLCQLYMSTSSKLMSDALSNSKTIDTTQQEAVQLFDRCPPELRWTLGPVQDLFLDVGRLFYQPVSQDDEDDDLVCGREYISLMDPVMLSKIHHPCKSIFCRHASCFDAKCYFDLMKQQQAWACPLCHIQLRGSQDLFIDYPLKRMIATYPDADRFVKDADGTYLNEDQCSDRTTIANQPPLAPIVIKPIPLDD</sequence>
<name>A0A1X2G2T9_9FUNG</name>
<evidence type="ECO:0000256" key="5">
    <source>
        <dbReference type="SAM" id="MobiDB-lite"/>
    </source>
</evidence>
<evidence type="ECO:0000256" key="2">
    <source>
        <dbReference type="ARBA" id="ARBA00022771"/>
    </source>
</evidence>
<feature type="region of interest" description="Disordered" evidence="5">
    <location>
        <begin position="1"/>
        <end position="22"/>
    </location>
</feature>
<reference evidence="7 8" key="1">
    <citation type="submission" date="2016-07" db="EMBL/GenBank/DDBJ databases">
        <title>Pervasive Adenine N6-methylation of Active Genes in Fungi.</title>
        <authorList>
            <consortium name="DOE Joint Genome Institute"/>
            <person name="Mondo S.J."/>
            <person name="Dannebaum R.O."/>
            <person name="Kuo R.C."/>
            <person name="Labutti K."/>
            <person name="Haridas S."/>
            <person name="Kuo A."/>
            <person name="Salamov A."/>
            <person name="Ahrendt S.R."/>
            <person name="Lipzen A."/>
            <person name="Sullivan W."/>
            <person name="Andreopoulos W.B."/>
            <person name="Clum A."/>
            <person name="Lindquist E."/>
            <person name="Daum C."/>
            <person name="Ramamoorthy G.K."/>
            <person name="Gryganskyi A."/>
            <person name="Culley D."/>
            <person name="Magnuson J.K."/>
            <person name="James T.Y."/>
            <person name="O'Malley M.A."/>
            <person name="Stajich J.E."/>
            <person name="Spatafora J.W."/>
            <person name="Visel A."/>
            <person name="Grigoriev I.V."/>
        </authorList>
    </citation>
    <scope>NUCLEOTIDE SEQUENCE [LARGE SCALE GENOMIC DNA]</scope>
    <source>
        <strain evidence="7 8">NRRL 3301</strain>
    </source>
</reference>
<gene>
    <name evidence="7" type="ORF">DM01DRAFT_1411692</name>
</gene>
<keyword evidence="1" id="KW-0479">Metal-binding</keyword>
<dbReference type="Gene3D" id="3.30.40.10">
    <property type="entry name" value="Zinc/RING finger domain, C3HC4 (zinc finger)"/>
    <property type="match status" value="1"/>
</dbReference>
<dbReference type="Proteomes" id="UP000242146">
    <property type="component" value="Unassembled WGS sequence"/>
</dbReference>
<keyword evidence="2 4" id="KW-0863">Zinc-finger</keyword>
<comment type="caution">
    <text evidence="7">The sequence shown here is derived from an EMBL/GenBank/DDBJ whole genome shotgun (WGS) entry which is preliminary data.</text>
</comment>
<keyword evidence="8" id="KW-1185">Reference proteome</keyword>
<dbReference type="InterPro" id="IPR013083">
    <property type="entry name" value="Znf_RING/FYVE/PHD"/>
</dbReference>
<dbReference type="PANTHER" id="PTHR10782:SF4">
    <property type="entry name" value="TONALLI, ISOFORM E"/>
    <property type="match status" value="1"/>
</dbReference>
<dbReference type="GO" id="GO:0008270">
    <property type="term" value="F:zinc ion binding"/>
    <property type="evidence" value="ECO:0007669"/>
    <property type="project" value="UniProtKB-KW"/>
</dbReference>
<keyword evidence="3" id="KW-0862">Zinc</keyword>
<organism evidence="7 8">
    <name type="scientific">Hesseltinella vesiculosa</name>
    <dbReference type="NCBI Taxonomy" id="101127"/>
    <lineage>
        <taxon>Eukaryota</taxon>
        <taxon>Fungi</taxon>
        <taxon>Fungi incertae sedis</taxon>
        <taxon>Mucoromycota</taxon>
        <taxon>Mucoromycotina</taxon>
        <taxon>Mucoromycetes</taxon>
        <taxon>Mucorales</taxon>
        <taxon>Cunninghamellaceae</taxon>
        <taxon>Hesseltinella</taxon>
    </lineage>
</organism>
<dbReference type="PROSITE" id="PS51044">
    <property type="entry name" value="ZF_SP_RING"/>
    <property type="match status" value="1"/>
</dbReference>
<evidence type="ECO:0000313" key="8">
    <source>
        <dbReference type="Proteomes" id="UP000242146"/>
    </source>
</evidence>
<feature type="domain" description="SP-RING-type" evidence="6">
    <location>
        <begin position="347"/>
        <end position="429"/>
    </location>
</feature>
<evidence type="ECO:0000256" key="3">
    <source>
        <dbReference type="ARBA" id="ARBA00022833"/>
    </source>
</evidence>
<accession>A0A1X2G2T9</accession>
<evidence type="ECO:0000256" key="1">
    <source>
        <dbReference type="ARBA" id="ARBA00022723"/>
    </source>
</evidence>
<dbReference type="AlphaFoldDB" id="A0A1X2G2T9"/>
<evidence type="ECO:0000313" key="7">
    <source>
        <dbReference type="EMBL" id="ORX43097.1"/>
    </source>
</evidence>
<evidence type="ECO:0000256" key="4">
    <source>
        <dbReference type="PROSITE-ProRule" id="PRU00452"/>
    </source>
</evidence>
<proteinExistence type="predicted"/>
<dbReference type="InterPro" id="IPR004181">
    <property type="entry name" value="Znf_MIZ"/>
</dbReference>
<dbReference type="GO" id="GO:0016925">
    <property type="term" value="P:protein sumoylation"/>
    <property type="evidence" value="ECO:0007669"/>
    <property type="project" value="TreeGrafter"/>
</dbReference>
<dbReference type="GO" id="GO:0061665">
    <property type="term" value="F:SUMO ligase activity"/>
    <property type="evidence" value="ECO:0007669"/>
    <property type="project" value="TreeGrafter"/>
</dbReference>
<dbReference type="EMBL" id="MCGT01000058">
    <property type="protein sequence ID" value="ORX43097.1"/>
    <property type="molecule type" value="Genomic_DNA"/>
</dbReference>
<dbReference type="GO" id="GO:0000785">
    <property type="term" value="C:chromatin"/>
    <property type="evidence" value="ECO:0007669"/>
    <property type="project" value="TreeGrafter"/>
</dbReference>
<evidence type="ECO:0000259" key="6">
    <source>
        <dbReference type="PROSITE" id="PS51044"/>
    </source>
</evidence>
<dbReference type="OrthoDB" id="28127at2759"/>